<reference evidence="1 2" key="1">
    <citation type="submission" date="2015-05" db="EMBL/GenBank/DDBJ databases">
        <title>Whole genome sequence of Bacillus thuringiensis serovar tolworthi Pasteur Institute Standard strain.</title>
        <authorList>
            <person name="Kanda K."/>
            <person name="Nakashima K."/>
            <person name="Nagano Y."/>
        </authorList>
    </citation>
    <scope>NUCLEOTIDE SEQUENCE [LARGE SCALE GENOMIC DNA]</scope>
    <source>
        <strain evidence="1 2">Pasteur Institute Standard strain</strain>
    </source>
</reference>
<name>A0A9W3ZVN9_BACTO</name>
<accession>A0A9W3ZVN9</accession>
<sequence length="57" mass="6638">MIDKIKNAVEDMYEDEAKDLLQSILIQLNLLEENYSEDTIKNLMDIPKQLTSNPINK</sequence>
<protein>
    <submittedName>
        <fullName evidence="1">Uncharacterized protein</fullName>
    </submittedName>
</protein>
<organism evidence="1 2">
    <name type="scientific">Bacillus thuringiensis subsp. tolworthi</name>
    <dbReference type="NCBI Taxonomy" id="1442"/>
    <lineage>
        <taxon>Bacteria</taxon>
        <taxon>Bacillati</taxon>
        <taxon>Bacillota</taxon>
        <taxon>Bacilli</taxon>
        <taxon>Bacillales</taxon>
        <taxon>Bacillaceae</taxon>
        <taxon>Bacillus</taxon>
        <taxon>Bacillus cereus group</taxon>
    </lineage>
</organism>
<gene>
    <name evidence="1" type="ORF">KNN_03349</name>
</gene>
<dbReference type="AlphaFoldDB" id="A0A9W3ZVN9"/>
<dbReference type="EMBL" id="AP014864">
    <property type="protein sequence ID" value="BAR84195.1"/>
    <property type="molecule type" value="Genomic_DNA"/>
</dbReference>
<evidence type="ECO:0000313" key="2">
    <source>
        <dbReference type="Proteomes" id="UP000055316"/>
    </source>
</evidence>
<evidence type="ECO:0000313" key="1">
    <source>
        <dbReference type="EMBL" id="BAR84195.1"/>
    </source>
</evidence>
<dbReference type="Proteomes" id="UP000055316">
    <property type="component" value="Chromosome"/>
</dbReference>
<proteinExistence type="predicted"/>